<keyword evidence="3" id="KW-1185">Reference proteome</keyword>
<protein>
    <recommendedName>
        <fullName evidence="1">F-box domain-containing protein</fullName>
    </recommendedName>
</protein>
<dbReference type="OrthoDB" id="4503264at2759"/>
<feature type="domain" description="F-box" evidence="1">
    <location>
        <begin position="4"/>
        <end position="33"/>
    </location>
</feature>
<dbReference type="EMBL" id="ML736207">
    <property type="protein sequence ID" value="KAE8378538.1"/>
    <property type="molecule type" value="Genomic_DNA"/>
</dbReference>
<evidence type="ECO:0000313" key="3">
    <source>
        <dbReference type="Proteomes" id="UP000326198"/>
    </source>
</evidence>
<sequence>MSVLSLPAEIQFNIFRRLDRPSQLALGLTSPRFLGAFAAYFYLDQFRNSPSQWTKLGLPDGVSWNDAEGKATVIRYLTLSGSGDITSPSVSESEDEDPEFDSFEVFEQEVRLLQKEAEETREEERVEEIISAWLLARFDVEDGCIVCADCGRYIIRKNPDKKVGAWVDNMLHRPHWLRRCGLCEAEVEG</sequence>
<dbReference type="InterPro" id="IPR001810">
    <property type="entry name" value="F-box_dom"/>
</dbReference>
<dbReference type="Pfam" id="PF00646">
    <property type="entry name" value="F-box"/>
    <property type="match status" value="1"/>
</dbReference>
<organism evidence="2 3">
    <name type="scientific">Aspergillus bertholletiae</name>
    <dbReference type="NCBI Taxonomy" id="1226010"/>
    <lineage>
        <taxon>Eukaryota</taxon>
        <taxon>Fungi</taxon>
        <taxon>Dikarya</taxon>
        <taxon>Ascomycota</taxon>
        <taxon>Pezizomycotina</taxon>
        <taxon>Eurotiomycetes</taxon>
        <taxon>Eurotiomycetidae</taxon>
        <taxon>Eurotiales</taxon>
        <taxon>Aspergillaceae</taxon>
        <taxon>Aspergillus</taxon>
        <taxon>Aspergillus subgen. Circumdati</taxon>
    </lineage>
</organism>
<name>A0A5N7B9X3_9EURO</name>
<evidence type="ECO:0000313" key="2">
    <source>
        <dbReference type="EMBL" id="KAE8378538.1"/>
    </source>
</evidence>
<gene>
    <name evidence="2" type="ORF">BDV26DRAFT_292206</name>
</gene>
<accession>A0A5N7B9X3</accession>
<proteinExistence type="predicted"/>
<reference evidence="2 3" key="1">
    <citation type="submission" date="2019-04" db="EMBL/GenBank/DDBJ databases">
        <title>Friends and foes A comparative genomics studyof 23 Aspergillus species from section Flavi.</title>
        <authorList>
            <consortium name="DOE Joint Genome Institute"/>
            <person name="Kjaerbolling I."/>
            <person name="Vesth T."/>
            <person name="Frisvad J.C."/>
            <person name="Nybo J.L."/>
            <person name="Theobald S."/>
            <person name="Kildgaard S."/>
            <person name="Isbrandt T."/>
            <person name="Kuo A."/>
            <person name="Sato A."/>
            <person name="Lyhne E.K."/>
            <person name="Kogle M.E."/>
            <person name="Wiebenga A."/>
            <person name="Kun R.S."/>
            <person name="Lubbers R.J."/>
            <person name="Makela M.R."/>
            <person name="Barry K."/>
            <person name="Chovatia M."/>
            <person name="Clum A."/>
            <person name="Daum C."/>
            <person name="Haridas S."/>
            <person name="He G."/>
            <person name="LaButti K."/>
            <person name="Lipzen A."/>
            <person name="Mondo S."/>
            <person name="Riley R."/>
            <person name="Salamov A."/>
            <person name="Simmons B.A."/>
            <person name="Magnuson J.K."/>
            <person name="Henrissat B."/>
            <person name="Mortensen U.H."/>
            <person name="Larsen T.O."/>
            <person name="Devries R.P."/>
            <person name="Grigoriev I.V."/>
            <person name="Machida M."/>
            <person name="Baker S.E."/>
            <person name="Andersen M.R."/>
        </authorList>
    </citation>
    <scope>NUCLEOTIDE SEQUENCE [LARGE SCALE GENOMIC DNA]</scope>
    <source>
        <strain evidence="2 3">IBT 29228</strain>
    </source>
</reference>
<evidence type="ECO:0000259" key="1">
    <source>
        <dbReference type="Pfam" id="PF00646"/>
    </source>
</evidence>
<dbReference type="AlphaFoldDB" id="A0A5N7B9X3"/>
<dbReference type="Proteomes" id="UP000326198">
    <property type="component" value="Unassembled WGS sequence"/>
</dbReference>